<reference evidence="2 3" key="1">
    <citation type="submission" date="2017-03" db="EMBL/GenBank/DDBJ databases">
        <title>Whole genome sequences of fourteen strains of Bradyrhizobium canariense and one strain of Bradyrhizobium japonicum isolated from Lupinus (Papilionoideae: Genisteae) species in Algeria.</title>
        <authorList>
            <person name="Crovadore J."/>
            <person name="Chekireb D."/>
            <person name="Brachmann A."/>
            <person name="Chablais R."/>
            <person name="Cochard B."/>
            <person name="Lefort F."/>
        </authorList>
    </citation>
    <scope>NUCLEOTIDE SEQUENCE [LARGE SCALE GENOMIC DNA]</scope>
    <source>
        <strain evidence="2 3">UBMA197</strain>
    </source>
</reference>
<protein>
    <submittedName>
        <fullName evidence="2">Alpha-ketoglutarate-dependent dioxygenase AlkB</fullName>
    </submittedName>
</protein>
<dbReference type="GO" id="GO:0051213">
    <property type="term" value="F:dioxygenase activity"/>
    <property type="evidence" value="ECO:0007669"/>
    <property type="project" value="UniProtKB-KW"/>
</dbReference>
<sequence length="176" mass="20020">MKYQPEFLSANEERALLADIETLPFREFEFRGFTGKRRTVSFGWRYDFNGGGLTRTEDMPEFLTPIRARAEAFAGIVPGSFQQVLVTEYAPGAGIGWHKDRSVFGDVAGISLLSSCIFRLRRRTAKSFERNTLVAEPRSVYLLRGPSRTEWQHSIPGVESLRYSVTFRNVLEEGES</sequence>
<dbReference type="InterPro" id="IPR027450">
    <property type="entry name" value="AlkB-like"/>
</dbReference>
<proteinExistence type="predicted"/>
<dbReference type="Proteomes" id="UP000193335">
    <property type="component" value="Unassembled WGS sequence"/>
</dbReference>
<dbReference type="Gene3D" id="2.60.120.590">
    <property type="entry name" value="Alpha-ketoglutarate-dependent dioxygenase AlkB-like"/>
    <property type="match status" value="1"/>
</dbReference>
<comment type="caution">
    <text evidence="2">The sequence shown here is derived from an EMBL/GenBank/DDBJ whole genome shotgun (WGS) entry which is preliminary data.</text>
</comment>
<dbReference type="GO" id="GO:0070988">
    <property type="term" value="P:demethylation"/>
    <property type="evidence" value="ECO:0007669"/>
    <property type="project" value="InterPro"/>
</dbReference>
<dbReference type="PROSITE" id="PS51471">
    <property type="entry name" value="FE2OG_OXY"/>
    <property type="match status" value="1"/>
</dbReference>
<evidence type="ECO:0000259" key="1">
    <source>
        <dbReference type="PROSITE" id="PS51471"/>
    </source>
</evidence>
<dbReference type="Pfam" id="PF13532">
    <property type="entry name" value="2OG-FeII_Oxy_2"/>
    <property type="match status" value="1"/>
</dbReference>
<name>A0A1Y2JV46_BRAJP</name>
<dbReference type="PANTHER" id="PTHR12463">
    <property type="entry name" value="OXYGENASE-RELATED"/>
    <property type="match status" value="1"/>
</dbReference>
<dbReference type="SUPFAM" id="SSF51197">
    <property type="entry name" value="Clavaminate synthase-like"/>
    <property type="match status" value="1"/>
</dbReference>
<dbReference type="InterPro" id="IPR032857">
    <property type="entry name" value="ALKBH4"/>
</dbReference>
<dbReference type="EMBL" id="NAFL01000222">
    <property type="protein sequence ID" value="OSJ35160.1"/>
    <property type="molecule type" value="Genomic_DNA"/>
</dbReference>
<dbReference type="GO" id="GO:0032451">
    <property type="term" value="F:demethylase activity"/>
    <property type="evidence" value="ECO:0007669"/>
    <property type="project" value="TreeGrafter"/>
</dbReference>
<feature type="domain" description="Fe2OG dioxygenase" evidence="1">
    <location>
        <begin position="80"/>
        <end position="171"/>
    </location>
</feature>
<keyword evidence="2" id="KW-0223">Dioxygenase</keyword>
<gene>
    <name evidence="2" type="ORF">BSZ19_09660</name>
</gene>
<dbReference type="InterPro" id="IPR037151">
    <property type="entry name" value="AlkB-like_sf"/>
</dbReference>
<dbReference type="PANTHER" id="PTHR12463:SF1">
    <property type="entry name" value="2-OXOGLUTARATE AND FE-DEPENDENT OXYGENASE FAMILY PROTEIN"/>
    <property type="match status" value="1"/>
</dbReference>
<dbReference type="AlphaFoldDB" id="A0A1Y2JV46"/>
<organism evidence="2 3">
    <name type="scientific">Bradyrhizobium japonicum</name>
    <dbReference type="NCBI Taxonomy" id="375"/>
    <lineage>
        <taxon>Bacteria</taxon>
        <taxon>Pseudomonadati</taxon>
        <taxon>Pseudomonadota</taxon>
        <taxon>Alphaproteobacteria</taxon>
        <taxon>Hyphomicrobiales</taxon>
        <taxon>Nitrobacteraceae</taxon>
        <taxon>Bradyrhizobium</taxon>
    </lineage>
</organism>
<accession>A0A1Y2JV46</accession>
<dbReference type="InterPro" id="IPR005123">
    <property type="entry name" value="Oxoglu/Fe-dep_dioxygenase_dom"/>
</dbReference>
<evidence type="ECO:0000313" key="3">
    <source>
        <dbReference type="Proteomes" id="UP000193335"/>
    </source>
</evidence>
<keyword evidence="2" id="KW-0560">Oxidoreductase</keyword>
<evidence type="ECO:0000313" key="2">
    <source>
        <dbReference type="EMBL" id="OSJ35160.1"/>
    </source>
</evidence>